<protein>
    <recommendedName>
        <fullName evidence="2">F-box domain-containing protein</fullName>
    </recommendedName>
</protein>
<dbReference type="InterPro" id="IPR006553">
    <property type="entry name" value="Leu-rich_rpt_Cys-con_subtyp"/>
</dbReference>
<evidence type="ECO:0000259" key="2">
    <source>
        <dbReference type="Pfam" id="PF12937"/>
    </source>
</evidence>
<organism evidence="3 4">
    <name type="scientific">Paragonimus westermani</name>
    <dbReference type="NCBI Taxonomy" id="34504"/>
    <lineage>
        <taxon>Eukaryota</taxon>
        <taxon>Metazoa</taxon>
        <taxon>Spiralia</taxon>
        <taxon>Lophotrochozoa</taxon>
        <taxon>Platyhelminthes</taxon>
        <taxon>Trematoda</taxon>
        <taxon>Digenea</taxon>
        <taxon>Plagiorchiida</taxon>
        <taxon>Troglotremata</taxon>
        <taxon>Troglotrematidae</taxon>
        <taxon>Paragonimus</taxon>
    </lineage>
</organism>
<sequence length="355" mass="39814">MRIFSFLTPIELVRCASVCRTWLLIADRLLTQDRLDLSGLSESLTDKYLTKIIRKSYIHLRQINLKHCTRLGPLGFHALAACVNLQDVNLSQCDEIRDESIQLLFSGCQLLLYLNLSYTSITDTAIRYFTEKPTMLRFLSLAYCLNLTQECVPYFEQSCGLRNLIYLDLSGCVKLGSTGFASIFQSLTKVRYWILNNLPCISDDELEILGSCCPVIETLELINSGTPIPAQGQPVYQPVIKTGKSVSAHAVNCKRGENLNEVSEQNCVKLKSTMPSTRKLTDKGLFNVTRKGIRRLLISDLQDFSGKCFDTSLTEPSQQGPGQMNSQHLPNEVISNTATMEYLTQLNLLNCSQVS</sequence>
<dbReference type="OrthoDB" id="61560at2759"/>
<dbReference type="EMBL" id="JTDF01007491">
    <property type="protein sequence ID" value="KAF8564990.1"/>
    <property type="molecule type" value="Genomic_DNA"/>
</dbReference>
<dbReference type="Proteomes" id="UP000699462">
    <property type="component" value="Unassembled WGS sequence"/>
</dbReference>
<evidence type="ECO:0000256" key="1">
    <source>
        <dbReference type="SAM" id="SignalP"/>
    </source>
</evidence>
<reference evidence="3 4" key="1">
    <citation type="submission" date="2019-07" db="EMBL/GenBank/DDBJ databases">
        <title>Annotation for the trematode Paragonimus westermani.</title>
        <authorList>
            <person name="Choi Y.-J."/>
        </authorList>
    </citation>
    <scope>NUCLEOTIDE SEQUENCE [LARGE SCALE GENOMIC DNA]</scope>
    <source>
        <strain evidence="3">180907_Pwestermani</strain>
    </source>
</reference>
<evidence type="ECO:0000313" key="3">
    <source>
        <dbReference type="EMBL" id="KAF8564990.1"/>
    </source>
</evidence>
<feature type="signal peptide" evidence="1">
    <location>
        <begin position="1"/>
        <end position="15"/>
    </location>
</feature>
<dbReference type="Gene3D" id="3.80.10.10">
    <property type="entry name" value="Ribonuclease Inhibitor"/>
    <property type="match status" value="2"/>
</dbReference>
<keyword evidence="4" id="KW-1185">Reference proteome</keyword>
<accession>A0A8T0DB40</accession>
<keyword evidence="1" id="KW-0732">Signal</keyword>
<dbReference type="GO" id="GO:0031146">
    <property type="term" value="P:SCF-dependent proteasomal ubiquitin-dependent protein catabolic process"/>
    <property type="evidence" value="ECO:0007669"/>
    <property type="project" value="TreeGrafter"/>
</dbReference>
<feature type="chain" id="PRO_5035830363" description="F-box domain-containing protein" evidence="1">
    <location>
        <begin position="16"/>
        <end position="355"/>
    </location>
</feature>
<dbReference type="GO" id="GO:0019005">
    <property type="term" value="C:SCF ubiquitin ligase complex"/>
    <property type="evidence" value="ECO:0007669"/>
    <property type="project" value="TreeGrafter"/>
</dbReference>
<dbReference type="SUPFAM" id="SSF52047">
    <property type="entry name" value="RNI-like"/>
    <property type="match status" value="1"/>
</dbReference>
<comment type="caution">
    <text evidence="3">The sequence shown here is derived from an EMBL/GenBank/DDBJ whole genome shotgun (WGS) entry which is preliminary data.</text>
</comment>
<feature type="domain" description="F-box" evidence="2">
    <location>
        <begin position="1"/>
        <end position="27"/>
    </location>
</feature>
<dbReference type="SMART" id="SM00367">
    <property type="entry name" value="LRR_CC"/>
    <property type="match status" value="4"/>
</dbReference>
<name>A0A8T0DB40_9TREM</name>
<dbReference type="PANTHER" id="PTHR13318">
    <property type="entry name" value="PARTNER OF PAIRED, ISOFORM B-RELATED"/>
    <property type="match status" value="1"/>
</dbReference>
<dbReference type="InterPro" id="IPR001810">
    <property type="entry name" value="F-box_dom"/>
</dbReference>
<dbReference type="AlphaFoldDB" id="A0A8T0DB40"/>
<proteinExistence type="predicted"/>
<gene>
    <name evidence="3" type="ORF">P879_04757</name>
</gene>
<evidence type="ECO:0000313" key="4">
    <source>
        <dbReference type="Proteomes" id="UP000699462"/>
    </source>
</evidence>
<dbReference type="Pfam" id="PF12937">
    <property type="entry name" value="F-box-like"/>
    <property type="match status" value="1"/>
</dbReference>
<dbReference type="InterPro" id="IPR032675">
    <property type="entry name" value="LRR_dom_sf"/>
</dbReference>
<dbReference type="Gene3D" id="1.20.1280.50">
    <property type="match status" value="1"/>
</dbReference>